<reference evidence="2" key="3">
    <citation type="journal article" date="2017" name="Nature">
        <title>Genome sequence of the progenitor of the wheat D genome Aegilops tauschii.</title>
        <authorList>
            <person name="Luo M.C."/>
            <person name="Gu Y.Q."/>
            <person name="Puiu D."/>
            <person name="Wang H."/>
            <person name="Twardziok S.O."/>
            <person name="Deal K.R."/>
            <person name="Huo N."/>
            <person name="Zhu T."/>
            <person name="Wang L."/>
            <person name="Wang Y."/>
            <person name="McGuire P.E."/>
            <person name="Liu S."/>
            <person name="Long H."/>
            <person name="Ramasamy R.K."/>
            <person name="Rodriguez J.C."/>
            <person name="Van S.L."/>
            <person name="Yuan L."/>
            <person name="Wang Z."/>
            <person name="Xia Z."/>
            <person name="Xiao L."/>
            <person name="Anderson O.D."/>
            <person name="Ouyang S."/>
            <person name="Liang Y."/>
            <person name="Zimin A.V."/>
            <person name="Pertea G."/>
            <person name="Qi P."/>
            <person name="Bennetzen J.L."/>
            <person name="Dai X."/>
            <person name="Dawson M.W."/>
            <person name="Muller H.G."/>
            <person name="Kugler K."/>
            <person name="Rivarola-Duarte L."/>
            <person name="Spannagl M."/>
            <person name="Mayer K.F.X."/>
            <person name="Lu F.H."/>
            <person name="Bevan M.W."/>
            <person name="Leroy P."/>
            <person name="Li P."/>
            <person name="You F.M."/>
            <person name="Sun Q."/>
            <person name="Liu Z."/>
            <person name="Lyons E."/>
            <person name="Wicker T."/>
            <person name="Salzberg S.L."/>
            <person name="Devos K.M."/>
            <person name="Dvorak J."/>
        </authorList>
    </citation>
    <scope>NUCLEOTIDE SEQUENCE [LARGE SCALE GENOMIC DNA]</scope>
    <source>
        <strain evidence="2">cv. AL8/78</strain>
    </source>
</reference>
<accession>A0A453P1F2</accession>
<dbReference type="AlphaFoldDB" id="A0A453P1F2"/>
<feature type="compositionally biased region" description="Basic residues" evidence="1">
    <location>
        <begin position="79"/>
        <end position="92"/>
    </location>
</feature>
<dbReference type="Gramene" id="AET6Gv20568700.42">
    <property type="protein sequence ID" value="AET6Gv20568700.42"/>
    <property type="gene ID" value="AET6Gv20568700"/>
</dbReference>
<name>A0A453P1F2_AEGTS</name>
<dbReference type="EnsemblPlants" id="AET6Gv20568700.42">
    <property type="protein sequence ID" value="AET6Gv20568700.42"/>
    <property type="gene ID" value="AET6Gv20568700"/>
</dbReference>
<dbReference type="Proteomes" id="UP000015105">
    <property type="component" value="Chromosome 6D"/>
</dbReference>
<evidence type="ECO:0000256" key="1">
    <source>
        <dbReference type="SAM" id="MobiDB-lite"/>
    </source>
</evidence>
<reference evidence="3" key="1">
    <citation type="journal article" date="2014" name="Science">
        <title>Ancient hybridizations among the ancestral genomes of bread wheat.</title>
        <authorList>
            <consortium name="International Wheat Genome Sequencing Consortium,"/>
            <person name="Marcussen T."/>
            <person name="Sandve S.R."/>
            <person name="Heier L."/>
            <person name="Spannagl M."/>
            <person name="Pfeifer M."/>
            <person name="Jakobsen K.S."/>
            <person name="Wulff B.B."/>
            <person name="Steuernagel B."/>
            <person name="Mayer K.F."/>
            <person name="Olsen O.A."/>
        </authorList>
    </citation>
    <scope>NUCLEOTIDE SEQUENCE [LARGE SCALE GENOMIC DNA]</scope>
    <source>
        <strain evidence="3">cv. AL8/78</strain>
    </source>
</reference>
<organism evidence="2 3">
    <name type="scientific">Aegilops tauschii subsp. strangulata</name>
    <name type="common">Goatgrass</name>
    <dbReference type="NCBI Taxonomy" id="200361"/>
    <lineage>
        <taxon>Eukaryota</taxon>
        <taxon>Viridiplantae</taxon>
        <taxon>Streptophyta</taxon>
        <taxon>Embryophyta</taxon>
        <taxon>Tracheophyta</taxon>
        <taxon>Spermatophyta</taxon>
        <taxon>Magnoliopsida</taxon>
        <taxon>Liliopsida</taxon>
        <taxon>Poales</taxon>
        <taxon>Poaceae</taxon>
        <taxon>BOP clade</taxon>
        <taxon>Pooideae</taxon>
        <taxon>Triticodae</taxon>
        <taxon>Triticeae</taxon>
        <taxon>Triticinae</taxon>
        <taxon>Aegilops</taxon>
    </lineage>
</organism>
<reference evidence="2" key="4">
    <citation type="submission" date="2019-03" db="UniProtKB">
        <authorList>
            <consortium name="EnsemblPlants"/>
        </authorList>
    </citation>
    <scope>IDENTIFICATION</scope>
</reference>
<reference evidence="2" key="5">
    <citation type="journal article" date="2021" name="G3 (Bethesda)">
        <title>Aegilops tauschii genome assembly Aet v5.0 features greater sequence contiguity and improved annotation.</title>
        <authorList>
            <person name="Wang L."/>
            <person name="Zhu T."/>
            <person name="Rodriguez J.C."/>
            <person name="Deal K.R."/>
            <person name="Dubcovsky J."/>
            <person name="McGuire P.E."/>
            <person name="Lux T."/>
            <person name="Spannagl M."/>
            <person name="Mayer K.F.X."/>
            <person name="Baldrich P."/>
            <person name="Meyers B.C."/>
            <person name="Huo N."/>
            <person name="Gu Y.Q."/>
            <person name="Zhou H."/>
            <person name="Devos K.M."/>
            <person name="Bennetzen J.L."/>
            <person name="Unver T."/>
            <person name="Budak H."/>
            <person name="Gulick P.J."/>
            <person name="Galiba G."/>
            <person name="Kalapos B."/>
            <person name="Nelson D.R."/>
            <person name="Li P."/>
            <person name="You F.M."/>
            <person name="Luo M.C."/>
            <person name="Dvorak J."/>
        </authorList>
    </citation>
    <scope>NUCLEOTIDE SEQUENCE [LARGE SCALE GENOMIC DNA]</scope>
    <source>
        <strain evidence="2">cv. AL8/78</strain>
    </source>
</reference>
<evidence type="ECO:0000313" key="2">
    <source>
        <dbReference type="EnsemblPlants" id="AET6Gv20568700.42"/>
    </source>
</evidence>
<reference evidence="3" key="2">
    <citation type="journal article" date="2017" name="Nat. Plants">
        <title>The Aegilops tauschii genome reveals multiple impacts of transposons.</title>
        <authorList>
            <person name="Zhao G."/>
            <person name="Zou C."/>
            <person name="Li K."/>
            <person name="Wang K."/>
            <person name="Li T."/>
            <person name="Gao L."/>
            <person name="Zhang X."/>
            <person name="Wang H."/>
            <person name="Yang Z."/>
            <person name="Liu X."/>
            <person name="Jiang W."/>
            <person name="Mao L."/>
            <person name="Kong X."/>
            <person name="Jiao Y."/>
            <person name="Jia J."/>
        </authorList>
    </citation>
    <scope>NUCLEOTIDE SEQUENCE [LARGE SCALE GENOMIC DNA]</scope>
    <source>
        <strain evidence="3">cv. AL8/78</strain>
    </source>
</reference>
<sequence length="143" mass="15990">PARPLARAARPDTTEHETPGPRSGLRERRDKRKARLSGTPAQTAPLAHHTSTSHLQSSLSLPTGRSTRARSQPPAPARFPRRCRRLSGPRRGTRVEERRRRTELRGSVLFLLALCDSDRGFNSRNQFEQKLSPIGCRIAVPSN</sequence>
<feature type="compositionally biased region" description="Low complexity" evidence="1">
    <location>
        <begin position="48"/>
        <end position="72"/>
    </location>
</feature>
<keyword evidence="3" id="KW-1185">Reference proteome</keyword>
<protein>
    <submittedName>
        <fullName evidence="2">Uncharacterized protein</fullName>
    </submittedName>
</protein>
<proteinExistence type="predicted"/>
<feature type="compositionally biased region" description="Basic and acidic residues" evidence="1">
    <location>
        <begin position="9"/>
        <end position="28"/>
    </location>
</feature>
<feature type="region of interest" description="Disordered" evidence="1">
    <location>
        <begin position="1"/>
        <end position="100"/>
    </location>
</feature>
<evidence type="ECO:0000313" key="3">
    <source>
        <dbReference type="Proteomes" id="UP000015105"/>
    </source>
</evidence>